<organism evidence="2 3">
    <name type="scientific">Xanthoceras sorbifolium</name>
    <dbReference type="NCBI Taxonomy" id="99658"/>
    <lineage>
        <taxon>Eukaryota</taxon>
        <taxon>Viridiplantae</taxon>
        <taxon>Streptophyta</taxon>
        <taxon>Embryophyta</taxon>
        <taxon>Tracheophyta</taxon>
        <taxon>Spermatophyta</taxon>
        <taxon>Magnoliopsida</taxon>
        <taxon>eudicotyledons</taxon>
        <taxon>Gunneridae</taxon>
        <taxon>Pentapetalae</taxon>
        <taxon>rosids</taxon>
        <taxon>malvids</taxon>
        <taxon>Sapindales</taxon>
        <taxon>Sapindaceae</taxon>
        <taxon>Xanthoceroideae</taxon>
        <taxon>Xanthoceras</taxon>
    </lineage>
</organism>
<dbReference type="Pfam" id="PF00705">
    <property type="entry name" value="PCNA_N"/>
    <property type="match status" value="1"/>
</dbReference>
<evidence type="ECO:0000313" key="2">
    <source>
        <dbReference type="EMBL" id="KAH7577923.1"/>
    </source>
</evidence>
<accession>A0ABQ8IMM8</accession>
<dbReference type="InterPro" id="IPR022648">
    <property type="entry name" value="Pr_cel_nuc_antig_N"/>
</dbReference>
<dbReference type="EMBL" id="JAFEMO010000001">
    <property type="protein sequence ID" value="KAH7577923.1"/>
    <property type="molecule type" value="Genomic_DNA"/>
</dbReference>
<comment type="caution">
    <text evidence="2">The sequence shown here is derived from an EMBL/GenBank/DDBJ whole genome shotgun (WGS) entry which is preliminary data.</text>
</comment>
<proteinExistence type="predicted"/>
<feature type="domain" description="Proliferating cell nuclear antigen PCNA N-terminal" evidence="1">
    <location>
        <begin position="1"/>
        <end position="115"/>
    </location>
</feature>
<dbReference type="Gene3D" id="3.70.10.10">
    <property type="match status" value="1"/>
</dbReference>
<evidence type="ECO:0000259" key="1">
    <source>
        <dbReference type="Pfam" id="PF00705"/>
    </source>
</evidence>
<protein>
    <recommendedName>
        <fullName evidence="1">Proliferating cell nuclear antigen PCNA N-terminal domain-containing protein</fullName>
    </recommendedName>
</protein>
<name>A0ABQ8IMM8_9ROSI</name>
<gene>
    <name evidence="2" type="ORF">JRO89_XS01G0316600</name>
</gene>
<reference evidence="2 3" key="1">
    <citation type="submission" date="2021-02" db="EMBL/GenBank/DDBJ databases">
        <title>Plant Genome Project.</title>
        <authorList>
            <person name="Zhang R.-G."/>
        </authorList>
    </citation>
    <scope>NUCLEOTIDE SEQUENCE [LARGE SCALE GENOMIC DNA]</scope>
    <source>
        <tissue evidence="2">Leaves</tissue>
    </source>
</reference>
<sequence length="268" mass="30369">MVDVTFPGAAFLKQAMQWLKGVVGQNEFATVNFHPDGISLLGLASPWDAESIIALLRIHRESFSLFLVDNDHSWSCSVDLDPLLDILESAGDDDFVGFFALDDNDDMPLRFKLTLEKPDGQRRDMEIQGLDPDPRLLDFDIKPREYIVKIAITTSIFLTTLQFFYSLDIETVCIFITDSKVTFIAGVEKKVLEKERNEYIIEFGDVEKEDDSPYVVLLRLEELRSLNDWIGRSNSVWIYPTYLGGPPACLSCTLDPIGEISYFFPSSS</sequence>
<dbReference type="InterPro" id="IPR046938">
    <property type="entry name" value="DNA_clamp_sf"/>
</dbReference>
<evidence type="ECO:0000313" key="3">
    <source>
        <dbReference type="Proteomes" id="UP000827721"/>
    </source>
</evidence>
<keyword evidence="3" id="KW-1185">Reference proteome</keyword>
<dbReference type="Proteomes" id="UP000827721">
    <property type="component" value="Unassembled WGS sequence"/>
</dbReference>
<dbReference type="SUPFAM" id="SSF55979">
    <property type="entry name" value="DNA clamp"/>
    <property type="match status" value="1"/>
</dbReference>